<dbReference type="GO" id="GO:0106340">
    <property type="term" value="F:tRNA (guanosine(34)-2'-O)-methyltransferase activity"/>
    <property type="evidence" value="ECO:0007669"/>
    <property type="project" value="UniProtKB-ARBA"/>
</dbReference>
<keyword evidence="2 7" id="KW-0489">Methyltransferase</keyword>
<accession>A0A9P0AZ00</accession>
<feature type="domain" description="Ribosomal RNA methyltransferase FtsJ" evidence="10">
    <location>
        <begin position="21"/>
        <end position="234"/>
    </location>
</feature>
<evidence type="ECO:0000256" key="7">
    <source>
        <dbReference type="HAMAP-Rule" id="MF_03162"/>
    </source>
</evidence>
<evidence type="ECO:0000256" key="1">
    <source>
        <dbReference type="ARBA" id="ARBA00022490"/>
    </source>
</evidence>
<evidence type="ECO:0000313" key="11">
    <source>
        <dbReference type="EMBL" id="CAH0551524.1"/>
    </source>
</evidence>
<evidence type="ECO:0000256" key="4">
    <source>
        <dbReference type="ARBA" id="ARBA00022691"/>
    </source>
</evidence>
<dbReference type="EC" id="2.1.1.205" evidence="7"/>
<comment type="subcellular location">
    <subcellularLocation>
        <location evidence="7">Cytoplasm</location>
    </subcellularLocation>
</comment>
<dbReference type="Pfam" id="PF01728">
    <property type="entry name" value="FtsJ"/>
    <property type="match status" value="1"/>
</dbReference>
<reference evidence="11" key="1">
    <citation type="submission" date="2021-12" db="EMBL/GenBank/DDBJ databases">
        <authorList>
            <person name="King R."/>
        </authorList>
    </citation>
    <scope>NUCLEOTIDE SEQUENCE</scope>
</reference>
<feature type="region of interest" description="Disordered" evidence="9">
    <location>
        <begin position="295"/>
        <end position="323"/>
    </location>
</feature>
<dbReference type="InterPro" id="IPR015507">
    <property type="entry name" value="rRNA-MeTfrase_E"/>
</dbReference>
<protein>
    <recommendedName>
        <fullName evidence="7">Putative tRNA (cytidine(32)/guanosine(34)-2'-O)-methyltransferase</fullName>
        <ecNumber evidence="7">2.1.1.205</ecNumber>
    </recommendedName>
    <alternativeName>
        <fullName evidence="7">2'-O-ribose RNA methyltransferase TRM7 homolog</fullName>
    </alternativeName>
</protein>
<keyword evidence="8" id="KW-0175">Coiled coil</keyword>
<dbReference type="GO" id="GO:0002128">
    <property type="term" value="P:tRNA nucleoside ribose methylation"/>
    <property type="evidence" value="ECO:0007669"/>
    <property type="project" value="UniProtKB-UniRule"/>
</dbReference>
<dbReference type="OrthoDB" id="289250at2759"/>
<feature type="binding site" evidence="7">
    <location>
        <position position="53"/>
    </location>
    <ligand>
        <name>S-adenosyl-L-methionine</name>
        <dbReference type="ChEBI" id="CHEBI:59789"/>
    </ligand>
</feature>
<dbReference type="Proteomes" id="UP001154078">
    <property type="component" value="Chromosome 2"/>
</dbReference>
<evidence type="ECO:0000256" key="8">
    <source>
        <dbReference type="SAM" id="Coils"/>
    </source>
</evidence>
<feature type="binding site" evidence="7">
    <location>
        <position position="126"/>
    </location>
    <ligand>
        <name>S-adenosyl-L-methionine</name>
        <dbReference type="ChEBI" id="CHEBI:59789"/>
    </ligand>
</feature>
<dbReference type="Gene3D" id="3.40.50.150">
    <property type="entry name" value="Vaccinia Virus protein VP39"/>
    <property type="match status" value="1"/>
</dbReference>
<keyword evidence="4 7" id="KW-0949">S-adenosyl-L-methionine</keyword>
<keyword evidence="5 7" id="KW-0819">tRNA processing</keyword>
<organism evidence="11 12">
    <name type="scientific">Brassicogethes aeneus</name>
    <name type="common">Rape pollen beetle</name>
    <name type="synonym">Meligethes aeneus</name>
    <dbReference type="NCBI Taxonomy" id="1431903"/>
    <lineage>
        <taxon>Eukaryota</taxon>
        <taxon>Metazoa</taxon>
        <taxon>Ecdysozoa</taxon>
        <taxon>Arthropoda</taxon>
        <taxon>Hexapoda</taxon>
        <taxon>Insecta</taxon>
        <taxon>Pterygota</taxon>
        <taxon>Neoptera</taxon>
        <taxon>Endopterygota</taxon>
        <taxon>Coleoptera</taxon>
        <taxon>Polyphaga</taxon>
        <taxon>Cucujiformia</taxon>
        <taxon>Nitidulidae</taxon>
        <taxon>Meligethinae</taxon>
        <taxon>Brassicogethes</taxon>
    </lineage>
</organism>
<dbReference type="PANTHER" id="PTHR10920:SF12">
    <property type="entry name" value="TRNA (CYTIDINE(32)_GUANOSINE(34)-2'-O)-METHYLTRANSFERASE-RELATED"/>
    <property type="match status" value="1"/>
</dbReference>
<keyword evidence="12" id="KW-1185">Reference proteome</keyword>
<evidence type="ECO:0000313" key="12">
    <source>
        <dbReference type="Proteomes" id="UP001154078"/>
    </source>
</evidence>
<dbReference type="InterPro" id="IPR028590">
    <property type="entry name" value="RNA_methyltr_E_TRM7"/>
</dbReference>
<dbReference type="EMBL" id="OV121133">
    <property type="protein sequence ID" value="CAH0551524.1"/>
    <property type="molecule type" value="Genomic_DNA"/>
</dbReference>
<evidence type="ECO:0000256" key="3">
    <source>
        <dbReference type="ARBA" id="ARBA00022679"/>
    </source>
</evidence>
<evidence type="ECO:0000256" key="2">
    <source>
        <dbReference type="ARBA" id="ARBA00022603"/>
    </source>
</evidence>
<dbReference type="SUPFAM" id="SSF53335">
    <property type="entry name" value="S-adenosyl-L-methionine-dependent methyltransferases"/>
    <property type="match status" value="1"/>
</dbReference>
<sequence>MGKTSKDKRDIYYRKAKEQGWRARSAFKLLQIDEKFDIFKGVTKAVDLCAAPGSWSQVLSRKLYLGETINITEKCTLFHTDDIAEKNNVGESQVDSKKLKNENVKIVAVDLQPMSPLPGVIQLQGDITKYSTAQEIIGHFEGTKADLVVCDGAPDVTGLHCMDIYIQAQLLLGALHITCHVLKVGGTFVAKIFRGKDNDLLTNQLLTLFTEVFVVKPSSSRNSSIEAFVVCQKYNPPQGFEPKLMTPYLNISNKDFSSLEGVNRVIIPFVVCGDVSAYDSDTTYPLQLEGEAPYKYRPPVQPPISPPYYSSKKEDTPPSTLSLKKSKDQLKNIVESFESGSYKLKSLNNTLDKLNNIRKNSEKDSVIQEYIERLGKAVNKITENKNDTLEEIIENLKALDLSKKEDIFVSNPMEDLLQASEELRSSKVEKRMQELKNSNDLTNLEELYNEVNIVADEKTFQEFLAHIELLDTCTC</sequence>
<evidence type="ECO:0000256" key="9">
    <source>
        <dbReference type="SAM" id="MobiDB-lite"/>
    </source>
</evidence>
<dbReference type="GO" id="GO:0002181">
    <property type="term" value="P:cytoplasmic translation"/>
    <property type="evidence" value="ECO:0007669"/>
    <property type="project" value="UniProtKB-UniRule"/>
</dbReference>
<name>A0A9P0AZ00_BRAAE</name>
<evidence type="ECO:0000259" key="10">
    <source>
        <dbReference type="Pfam" id="PF01728"/>
    </source>
</evidence>
<dbReference type="PANTHER" id="PTHR10920">
    <property type="entry name" value="RIBOSOMAL RNA METHYLTRANSFERASE"/>
    <property type="match status" value="1"/>
</dbReference>
<feature type="coiled-coil region" evidence="8">
    <location>
        <begin position="344"/>
        <end position="399"/>
    </location>
</feature>
<dbReference type="HAMAP" id="MF_03162">
    <property type="entry name" value="RNA_methyltr_E_TRM7"/>
    <property type="match status" value="1"/>
</dbReference>
<dbReference type="InterPro" id="IPR050082">
    <property type="entry name" value="RNA_methyltr_RlmE"/>
</dbReference>
<dbReference type="InterPro" id="IPR029063">
    <property type="entry name" value="SAM-dependent_MTases_sf"/>
</dbReference>
<feature type="binding site" evidence="7">
    <location>
        <position position="55"/>
    </location>
    <ligand>
        <name>S-adenosyl-L-methionine</name>
        <dbReference type="ChEBI" id="CHEBI:59789"/>
    </ligand>
</feature>
<dbReference type="HAMAP" id="MF_01547">
    <property type="entry name" value="RNA_methyltr_E"/>
    <property type="match status" value="1"/>
</dbReference>
<proteinExistence type="inferred from homology"/>
<keyword evidence="3 7" id="KW-0808">Transferase</keyword>
<evidence type="ECO:0000256" key="5">
    <source>
        <dbReference type="ARBA" id="ARBA00022694"/>
    </source>
</evidence>
<feature type="binding site" evidence="7">
    <location>
        <position position="110"/>
    </location>
    <ligand>
        <name>S-adenosyl-L-methionine</name>
        <dbReference type="ChEBI" id="CHEBI:59789"/>
    </ligand>
</feature>
<evidence type="ECO:0000256" key="6">
    <source>
        <dbReference type="ARBA" id="ARBA00048902"/>
    </source>
</evidence>
<feature type="binding site" evidence="7">
    <location>
        <position position="151"/>
    </location>
    <ligand>
        <name>S-adenosyl-L-methionine</name>
        <dbReference type="ChEBI" id="CHEBI:59789"/>
    </ligand>
</feature>
<feature type="active site" description="Proton acceptor" evidence="7">
    <location>
        <position position="191"/>
    </location>
</feature>
<comment type="function">
    <text evidence="7">Methylates the 2'-O-ribose of nucleotides at positions 32 and 34 of the tRNA anticodon loop of substrate tRNAs.</text>
</comment>
<dbReference type="GO" id="GO:0005737">
    <property type="term" value="C:cytoplasm"/>
    <property type="evidence" value="ECO:0007669"/>
    <property type="project" value="UniProtKB-SubCell"/>
</dbReference>
<gene>
    <name evidence="11" type="ORF">MELIAE_LOCUS4110</name>
</gene>
<dbReference type="AlphaFoldDB" id="A0A9P0AZ00"/>
<keyword evidence="1 7" id="KW-0963">Cytoplasm</keyword>
<dbReference type="InterPro" id="IPR002877">
    <property type="entry name" value="RNA_MeTrfase_FtsJ_dom"/>
</dbReference>
<comment type="similarity">
    <text evidence="7">Belongs to the class I-like SAM-binding methyltransferase superfamily. RNA methyltransferase RlmE family. TRM7 subfamily.</text>
</comment>
<comment type="catalytic activity">
    <reaction evidence="6 7">
        <text>cytidine(32)/guanosine(34) in tRNA + 2 S-adenosyl-L-methionine = 2'-O-methylcytidine(32)/2'-O-methylguanosine(34) in tRNA + 2 S-adenosyl-L-homocysteine + 2 H(+)</text>
        <dbReference type="Rhea" id="RHEA:42396"/>
        <dbReference type="Rhea" id="RHEA-COMP:10246"/>
        <dbReference type="Rhea" id="RHEA-COMP:10247"/>
        <dbReference type="ChEBI" id="CHEBI:15378"/>
        <dbReference type="ChEBI" id="CHEBI:57856"/>
        <dbReference type="ChEBI" id="CHEBI:59789"/>
        <dbReference type="ChEBI" id="CHEBI:74269"/>
        <dbReference type="ChEBI" id="CHEBI:74445"/>
        <dbReference type="ChEBI" id="CHEBI:74495"/>
        <dbReference type="ChEBI" id="CHEBI:82748"/>
        <dbReference type="EC" id="2.1.1.205"/>
    </reaction>
</comment>